<name>A0A7S3VJN5_DUNTE</name>
<organism evidence="6">
    <name type="scientific">Dunaliella tertiolecta</name>
    <name type="common">Green alga</name>
    <dbReference type="NCBI Taxonomy" id="3047"/>
    <lineage>
        <taxon>Eukaryota</taxon>
        <taxon>Viridiplantae</taxon>
        <taxon>Chlorophyta</taxon>
        <taxon>core chlorophytes</taxon>
        <taxon>Chlorophyceae</taxon>
        <taxon>CS clade</taxon>
        <taxon>Chlamydomonadales</taxon>
        <taxon>Dunaliellaceae</taxon>
        <taxon>Dunaliella</taxon>
    </lineage>
</organism>
<feature type="region of interest" description="Disordered" evidence="5">
    <location>
        <begin position="254"/>
        <end position="283"/>
    </location>
</feature>
<keyword evidence="2" id="KW-0032">Aminotransferase</keyword>
<dbReference type="SUPFAM" id="SSF52540">
    <property type="entry name" value="P-loop containing nucleoside triphosphate hydrolases"/>
    <property type="match status" value="1"/>
</dbReference>
<dbReference type="GO" id="GO:0009102">
    <property type="term" value="P:biotin biosynthetic process"/>
    <property type="evidence" value="ECO:0007669"/>
    <property type="project" value="TreeGrafter"/>
</dbReference>
<feature type="region of interest" description="Disordered" evidence="5">
    <location>
        <begin position="158"/>
        <end position="180"/>
    </location>
</feature>
<dbReference type="AlphaFoldDB" id="A0A7S3VJN5"/>
<dbReference type="GO" id="GO:0004141">
    <property type="term" value="F:dethiobiotin synthase activity"/>
    <property type="evidence" value="ECO:0007669"/>
    <property type="project" value="TreeGrafter"/>
</dbReference>
<feature type="compositionally biased region" description="Low complexity" evidence="5">
    <location>
        <begin position="93"/>
        <end position="117"/>
    </location>
</feature>
<protein>
    <recommendedName>
        <fullName evidence="7">7,8-diamino-pelargonic acid aminotransferase</fullName>
    </recommendedName>
</protein>
<evidence type="ECO:0000256" key="3">
    <source>
        <dbReference type="ARBA" id="ARBA00022679"/>
    </source>
</evidence>
<dbReference type="CDD" id="cd03109">
    <property type="entry name" value="DTBS"/>
    <property type="match status" value="1"/>
</dbReference>
<dbReference type="Pfam" id="PF00202">
    <property type="entry name" value="Aminotran_3"/>
    <property type="match status" value="2"/>
</dbReference>
<dbReference type="GO" id="GO:0030170">
    <property type="term" value="F:pyridoxal phosphate binding"/>
    <property type="evidence" value="ECO:0007669"/>
    <property type="project" value="InterPro"/>
</dbReference>
<dbReference type="InterPro" id="IPR015424">
    <property type="entry name" value="PyrdxlP-dep_Trfase"/>
</dbReference>
<evidence type="ECO:0008006" key="7">
    <source>
        <dbReference type="Google" id="ProtNLM"/>
    </source>
</evidence>
<evidence type="ECO:0000256" key="5">
    <source>
        <dbReference type="SAM" id="MobiDB-lite"/>
    </source>
</evidence>
<feature type="region of interest" description="Disordered" evidence="5">
    <location>
        <begin position="86"/>
        <end position="127"/>
    </location>
</feature>
<keyword evidence="3" id="KW-0808">Transferase</keyword>
<keyword evidence="4" id="KW-0663">Pyridoxal phosphate</keyword>
<dbReference type="Gene3D" id="3.90.1150.10">
    <property type="entry name" value="Aspartate Aminotransferase, domain 1"/>
    <property type="match status" value="1"/>
</dbReference>
<sequence>MRKSGLDEQQLRRLAAQGVVLVESAGGVASPSPSGRLMCDALRPLRLPAILVGDPRLGGISSTISAYESLLLRGYDTDVILFMDQPTTPSCPPSHSHPVPGLPPSSSAQRPSGSSSSGVDLADPCAEGGTNAQAVRAHLSHQFHSLGRPGPRVMSIPACPPPPSPPAVTHEAGEGSKAGPGLDASLVSWLQDTAPHFDALMSHLSCSHAARLAYLHSMRARATSAIWWPFTQHSTLQADGIQVIDSRWGDSWQTLAGSSSQGGDKCTSNTATTSTSSGAGSDLVPSSSMVPLHDACSSWWTQAATSDHHAELSRAVAYATGRYLHVMFPENVHQAALEAAEHLLRVVGGSWAKRVFFSDDGSTAVEVALKMAFRAFMQQHQLDLGSPQEGSGLVELQVVGLANAYHGDTLGAMDCVPPSPFNGPAQAPWYRGRGLFFEPPYVAMEKGSWQVVQPTPPWWSGLDAQGLGAPSKWSSLQDVLSPARDGSDLTRAYRCYIEQQLDEHVRKQTSSSGSQRPKGQLAALVVEPLLQGAGGMLMVDPQFQRELVAACRARGMMVIFDEVMTGGFRLGAPTAASLLCLQPDIACFAKLVTGGALPMAATLTTERVFKAFEGDSKMQALLHGHSYTAYPAGCAAIVAALRMLTSPIHNPNFAPVPRNASAPIQAPITPNQAQAGCHQDPLAASTSESQANNCSVGHTNPGRTNADGSSAGSTSLLQTEQPCCHPCLPYQAAATQPSAYCRRAMSSDQQGPVVCGAAPSLVPLWHEEEVVALSHHPAVVRLVAIGTLLALQVRAPQRVLPSSSAPINSYASSAGGALHVAMHMREMHGIFARPLGDVVYIMVPPTTPRATCDRLLTGVRASLDHHLTGALPDRADLRDGYIV</sequence>
<dbReference type="InterPro" id="IPR027417">
    <property type="entry name" value="P-loop_NTPase"/>
</dbReference>
<dbReference type="GO" id="GO:0004015">
    <property type="term" value="F:adenosylmethionine-8-amino-7-oxononanoate transaminase activity"/>
    <property type="evidence" value="ECO:0007669"/>
    <property type="project" value="TreeGrafter"/>
</dbReference>
<dbReference type="InterPro" id="IPR015422">
    <property type="entry name" value="PyrdxlP-dep_Trfase_small"/>
</dbReference>
<dbReference type="PROSITE" id="PS00600">
    <property type="entry name" value="AA_TRANSFER_CLASS_3"/>
    <property type="match status" value="1"/>
</dbReference>
<evidence type="ECO:0000256" key="1">
    <source>
        <dbReference type="ARBA" id="ARBA00004173"/>
    </source>
</evidence>
<proteinExistence type="predicted"/>
<dbReference type="EMBL" id="HBIP01006367">
    <property type="protein sequence ID" value="CAE0488203.1"/>
    <property type="molecule type" value="Transcribed_RNA"/>
</dbReference>
<accession>A0A7S3VJN5</accession>
<reference evidence="6" key="1">
    <citation type="submission" date="2021-01" db="EMBL/GenBank/DDBJ databases">
        <authorList>
            <person name="Corre E."/>
            <person name="Pelletier E."/>
            <person name="Niang G."/>
            <person name="Scheremetjew M."/>
            <person name="Finn R."/>
            <person name="Kale V."/>
            <person name="Holt S."/>
            <person name="Cochrane G."/>
            <person name="Meng A."/>
            <person name="Brown T."/>
            <person name="Cohen L."/>
        </authorList>
    </citation>
    <scope>NUCLEOTIDE SEQUENCE</scope>
    <source>
        <strain evidence="6">CCMP1320</strain>
    </source>
</reference>
<evidence type="ECO:0000256" key="4">
    <source>
        <dbReference type="ARBA" id="ARBA00022898"/>
    </source>
</evidence>
<dbReference type="InterPro" id="IPR015421">
    <property type="entry name" value="PyrdxlP-dep_Trfase_major"/>
</dbReference>
<feature type="region of interest" description="Disordered" evidence="5">
    <location>
        <begin position="688"/>
        <end position="715"/>
    </location>
</feature>
<comment type="subcellular location">
    <subcellularLocation>
        <location evidence="1">Mitochondrion</location>
    </subcellularLocation>
</comment>
<dbReference type="PANTHER" id="PTHR42684">
    <property type="entry name" value="ADENOSYLMETHIONINE-8-AMINO-7-OXONONANOATE AMINOTRANSFERASE"/>
    <property type="match status" value="1"/>
</dbReference>
<dbReference type="InterPro" id="IPR049704">
    <property type="entry name" value="Aminotrans_3_PPA_site"/>
</dbReference>
<dbReference type="GO" id="GO:0005739">
    <property type="term" value="C:mitochondrion"/>
    <property type="evidence" value="ECO:0007669"/>
    <property type="project" value="UniProtKB-SubCell"/>
</dbReference>
<dbReference type="SUPFAM" id="SSF53383">
    <property type="entry name" value="PLP-dependent transferases"/>
    <property type="match status" value="1"/>
</dbReference>
<dbReference type="Gene3D" id="3.40.640.10">
    <property type="entry name" value="Type I PLP-dependent aspartate aminotransferase-like (Major domain)"/>
    <property type="match status" value="1"/>
</dbReference>
<gene>
    <name evidence="6" type="ORF">DTER00134_LOCUS3267</name>
</gene>
<feature type="compositionally biased region" description="Low complexity" evidence="5">
    <location>
        <begin position="267"/>
        <end position="281"/>
    </location>
</feature>
<dbReference type="PANTHER" id="PTHR42684:SF3">
    <property type="entry name" value="ADENOSYLMETHIONINE-8-AMINO-7-OXONONANOATE AMINOTRANSFERASE"/>
    <property type="match status" value="1"/>
</dbReference>
<evidence type="ECO:0000256" key="2">
    <source>
        <dbReference type="ARBA" id="ARBA00022576"/>
    </source>
</evidence>
<evidence type="ECO:0000313" key="6">
    <source>
        <dbReference type="EMBL" id="CAE0488203.1"/>
    </source>
</evidence>
<dbReference type="Gene3D" id="3.40.50.300">
    <property type="entry name" value="P-loop containing nucleotide triphosphate hydrolases"/>
    <property type="match status" value="1"/>
</dbReference>
<dbReference type="InterPro" id="IPR005814">
    <property type="entry name" value="Aminotrans_3"/>
</dbReference>